<reference evidence="1 2" key="1">
    <citation type="submission" date="2023-01" db="EMBL/GenBank/DDBJ databases">
        <title>Novel species of the genus Asticcacaulis isolated from rivers.</title>
        <authorList>
            <person name="Lu H."/>
        </authorList>
    </citation>
    <scope>NUCLEOTIDE SEQUENCE [LARGE SCALE GENOMIC DNA]</scope>
    <source>
        <strain evidence="1 2">LKC15W</strain>
    </source>
</reference>
<dbReference type="Proteomes" id="UP001218579">
    <property type="component" value="Unassembled WGS sequence"/>
</dbReference>
<evidence type="ECO:0000313" key="2">
    <source>
        <dbReference type="Proteomes" id="UP001218579"/>
    </source>
</evidence>
<sequence length="52" mass="5550">MSNDVQSHAYTPAAGAPVLSEALLSETLFGHDEPAFSDASDLDVLDRIRTCD</sequence>
<dbReference type="EMBL" id="JAQQKV010000001">
    <property type="protein sequence ID" value="MDC7675305.1"/>
    <property type="molecule type" value="Genomic_DNA"/>
</dbReference>
<keyword evidence="2" id="KW-1185">Reference proteome</keyword>
<accession>A0ABT5HGC3</accession>
<dbReference type="RefSeq" id="WP_272743616.1">
    <property type="nucleotide sequence ID" value="NZ_JAQQKV010000001.1"/>
</dbReference>
<proteinExistence type="predicted"/>
<gene>
    <name evidence="1" type="ORF">PQU98_04135</name>
</gene>
<evidence type="ECO:0000313" key="1">
    <source>
        <dbReference type="EMBL" id="MDC7675305.1"/>
    </source>
</evidence>
<comment type="caution">
    <text evidence="1">The sequence shown here is derived from an EMBL/GenBank/DDBJ whole genome shotgun (WGS) entry which is preliminary data.</text>
</comment>
<organism evidence="1 2">
    <name type="scientific">Asticcacaulis machinosus</name>
    <dbReference type="NCBI Taxonomy" id="2984211"/>
    <lineage>
        <taxon>Bacteria</taxon>
        <taxon>Pseudomonadati</taxon>
        <taxon>Pseudomonadota</taxon>
        <taxon>Alphaproteobacteria</taxon>
        <taxon>Caulobacterales</taxon>
        <taxon>Caulobacteraceae</taxon>
        <taxon>Asticcacaulis</taxon>
    </lineage>
</organism>
<name>A0ABT5HGC3_9CAUL</name>
<protein>
    <submittedName>
        <fullName evidence="1">Uncharacterized protein</fullName>
    </submittedName>
</protein>